<comment type="similarity">
    <text evidence="2">Belongs to the peptidase S54 family.</text>
</comment>
<evidence type="ECO:0000256" key="6">
    <source>
        <dbReference type="ARBA" id="ARBA00023136"/>
    </source>
</evidence>
<keyword evidence="6 8" id="KW-0472">Membrane</keyword>
<protein>
    <submittedName>
        <fullName evidence="10">Rhomboid family intramembrane serine protease</fullName>
    </submittedName>
</protein>
<evidence type="ECO:0000256" key="2">
    <source>
        <dbReference type="ARBA" id="ARBA00009045"/>
    </source>
</evidence>
<feature type="transmembrane region" description="Helical" evidence="8">
    <location>
        <begin position="340"/>
        <end position="359"/>
    </location>
</feature>
<dbReference type="Gene3D" id="1.20.1540.10">
    <property type="entry name" value="Rhomboid-like"/>
    <property type="match status" value="1"/>
</dbReference>
<dbReference type="EMBL" id="JACRSW010000040">
    <property type="protein sequence ID" value="MBC8558370.1"/>
    <property type="molecule type" value="Genomic_DNA"/>
</dbReference>
<dbReference type="GO" id="GO:0006508">
    <property type="term" value="P:proteolysis"/>
    <property type="evidence" value="ECO:0007669"/>
    <property type="project" value="UniProtKB-KW"/>
</dbReference>
<evidence type="ECO:0000256" key="5">
    <source>
        <dbReference type="ARBA" id="ARBA00022989"/>
    </source>
</evidence>
<comment type="caution">
    <text evidence="10">The sequence shown here is derived from an EMBL/GenBank/DDBJ whole genome shotgun (WGS) entry which is preliminary data.</text>
</comment>
<feature type="transmembrane region" description="Helical" evidence="8">
    <location>
        <begin position="365"/>
        <end position="384"/>
    </location>
</feature>
<comment type="subcellular location">
    <subcellularLocation>
        <location evidence="1">Membrane</location>
        <topology evidence="1">Multi-pass membrane protein</topology>
    </subcellularLocation>
</comment>
<feature type="compositionally biased region" description="Low complexity" evidence="7">
    <location>
        <begin position="157"/>
        <end position="178"/>
    </location>
</feature>
<gene>
    <name evidence="10" type="ORF">H8700_11755</name>
</gene>
<organism evidence="10 11">
    <name type="scientific">Jutongia hominis</name>
    <dbReference type="NCBI Taxonomy" id="2763664"/>
    <lineage>
        <taxon>Bacteria</taxon>
        <taxon>Bacillati</taxon>
        <taxon>Bacillota</taxon>
        <taxon>Clostridia</taxon>
        <taxon>Lachnospirales</taxon>
        <taxon>Lachnospiraceae</taxon>
        <taxon>Jutongia</taxon>
    </lineage>
</organism>
<dbReference type="SUPFAM" id="SSF144091">
    <property type="entry name" value="Rhomboid-like"/>
    <property type="match status" value="1"/>
</dbReference>
<proteinExistence type="inferred from homology"/>
<keyword evidence="5 8" id="KW-1133">Transmembrane helix</keyword>
<feature type="region of interest" description="Disordered" evidence="7">
    <location>
        <begin position="156"/>
        <end position="178"/>
    </location>
</feature>
<evidence type="ECO:0000256" key="8">
    <source>
        <dbReference type="SAM" id="Phobius"/>
    </source>
</evidence>
<evidence type="ECO:0000256" key="1">
    <source>
        <dbReference type="ARBA" id="ARBA00004141"/>
    </source>
</evidence>
<keyword evidence="11" id="KW-1185">Reference proteome</keyword>
<keyword evidence="4" id="KW-0378">Hydrolase</keyword>
<dbReference type="GO" id="GO:0008233">
    <property type="term" value="F:peptidase activity"/>
    <property type="evidence" value="ECO:0007669"/>
    <property type="project" value="UniProtKB-KW"/>
</dbReference>
<dbReference type="InterPro" id="IPR022764">
    <property type="entry name" value="Peptidase_S54_rhomboid_dom"/>
</dbReference>
<dbReference type="Pfam" id="PF01694">
    <property type="entry name" value="Rhomboid"/>
    <property type="match status" value="1"/>
</dbReference>
<feature type="domain" description="Peptidase S54 rhomboid" evidence="9">
    <location>
        <begin position="242"/>
        <end position="382"/>
    </location>
</feature>
<dbReference type="PANTHER" id="PTHR43731">
    <property type="entry name" value="RHOMBOID PROTEASE"/>
    <property type="match status" value="1"/>
</dbReference>
<name>A0ABR7MX40_9FIRM</name>
<dbReference type="InterPro" id="IPR050925">
    <property type="entry name" value="Rhomboid_protease_S54"/>
</dbReference>
<evidence type="ECO:0000313" key="10">
    <source>
        <dbReference type="EMBL" id="MBC8558370.1"/>
    </source>
</evidence>
<dbReference type="InterPro" id="IPR035952">
    <property type="entry name" value="Rhomboid-like_sf"/>
</dbReference>
<dbReference type="RefSeq" id="WP_249305777.1">
    <property type="nucleotide sequence ID" value="NZ_JACRSW010000040.1"/>
</dbReference>
<evidence type="ECO:0000256" key="4">
    <source>
        <dbReference type="ARBA" id="ARBA00022801"/>
    </source>
</evidence>
<dbReference type="PANTHER" id="PTHR43731:SF14">
    <property type="entry name" value="PRESENILIN-ASSOCIATED RHOMBOID-LIKE PROTEIN, MITOCHONDRIAL"/>
    <property type="match status" value="1"/>
</dbReference>
<evidence type="ECO:0000256" key="7">
    <source>
        <dbReference type="SAM" id="MobiDB-lite"/>
    </source>
</evidence>
<dbReference type="Proteomes" id="UP000637513">
    <property type="component" value="Unassembled WGS sequence"/>
</dbReference>
<evidence type="ECO:0000259" key="9">
    <source>
        <dbReference type="Pfam" id="PF01694"/>
    </source>
</evidence>
<feature type="transmembrane region" description="Helical" evidence="8">
    <location>
        <begin position="311"/>
        <end position="331"/>
    </location>
</feature>
<keyword evidence="10" id="KW-0645">Protease</keyword>
<keyword evidence="3 8" id="KW-0812">Transmembrane</keyword>
<feature type="transmembrane region" description="Helical" evidence="8">
    <location>
        <begin position="199"/>
        <end position="217"/>
    </location>
</feature>
<sequence>MLQRNTKEAITEGKGENMIYQEIVSVLKRYDYRDIRLNIPGVYMALRQEGQNGYVVVTVDETVGNTLSREQFLHIAEQIRDFLRKKDCFYSRFLYLLVSEEEESVHRLFQGQDCFWRIIPSRRCLMVFETSDQSFLELRKPLEQIFPGISNSNDRYGQQQGNENRQNNGNWQQQNNGSWQNTQRYRSNFNWNALKTQKLPWCNIIIIVLNVLVFLYTDLFAYSQNDAIVNAGALSWYAVLEQGQWYRLLTCMFLHSNLEHIFNNMLILGYVGSCLEEKIGSIRYGILYLASGILAGCASMGYNMLQNDNVVSIGASGAIFGVIGAMLFVVLARRNEEDRYTVRQIAVMAALSLYGGLTSQGVDNAAHFGGFIAGFILAWILTMLQKRRGVS</sequence>
<reference evidence="10 11" key="1">
    <citation type="submission" date="2020-08" db="EMBL/GenBank/DDBJ databases">
        <title>Genome public.</title>
        <authorList>
            <person name="Liu C."/>
            <person name="Sun Q."/>
        </authorList>
    </citation>
    <scope>NUCLEOTIDE SEQUENCE [LARGE SCALE GENOMIC DNA]</scope>
    <source>
        <strain evidence="10 11">BX3</strain>
    </source>
</reference>
<evidence type="ECO:0000256" key="3">
    <source>
        <dbReference type="ARBA" id="ARBA00022692"/>
    </source>
</evidence>
<evidence type="ECO:0000313" key="11">
    <source>
        <dbReference type="Proteomes" id="UP000637513"/>
    </source>
</evidence>
<accession>A0ABR7MX40</accession>